<evidence type="ECO:0000313" key="2">
    <source>
        <dbReference type="Proteomes" id="UP001386955"/>
    </source>
</evidence>
<dbReference type="Proteomes" id="UP001386955">
    <property type="component" value="Unassembled WGS sequence"/>
</dbReference>
<dbReference type="EMBL" id="JAYMYS010000006">
    <property type="protein sequence ID" value="KAK7390200.1"/>
    <property type="molecule type" value="Genomic_DNA"/>
</dbReference>
<reference evidence="1 2" key="1">
    <citation type="submission" date="2024-01" db="EMBL/GenBank/DDBJ databases">
        <title>The genomes of 5 underutilized Papilionoideae crops provide insights into root nodulation and disease resistanc.</title>
        <authorList>
            <person name="Jiang F."/>
        </authorList>
    </citation>
    <scope>NUCLEOTIDE SEQUENCE [LARGE SCALE GENOMIC DNA]</scope>
    <source>
        <strain evidence="1">DUOXIRENSHENG_FW03</strain>
        <tissue evidence="1">Leaves</tissue>
    </source>
</reference>
<sequence>MPALILHLQVHVLHQLQQPAPKNELAPSNGWLPDGVQQWLWMNSWVIEKHRGERGRNGRGGNEIREVWLYRVNSSGASQEGNRVTKQTDNLKLLAKETKRVRVVQETEKLA</sequence>
<protein>
    <submittedName>
        <fullName evidence="1">Uncharacterized protein</fullName>
    </submittedName>
</protein>
<evidence type="ECO:0000313" key="1">
    <source>
        <dbReference type="EMBL" id="KAK7390200.1"/>
    </source>
</evidence>
<dbReference type="AlphaFoldDB" id="A0AAN9S7H9"/>
<organism evidence="1 2">
    <name type="scientific">Psophocarpus tetragonolobus</name>
    <name type="common">Winged bean</name>
    <name type="synonym">Dolichos tetragonolobus</name>
    <dbReference type="NCBI Taxonomy" id="3891"/>
    <lineage>
        <taxon>Eukaryota</taxon>
        <taxon>Viridiplantae</taxon>
        <taxon>Streptophyta</taxon>
        <taxon>Embryophyta</taxon>
        <taxon>Tracheophyta</taxon>
        <taxon>Spermatophyta</taxon>
        <taxon>Magnoliopsida</taxon>
        <taxon>eudicotyledons</taxon>
        <taxon>Gunneridae</taxon>
        <taxon>Pentapetalae</taxon>
        <taxon>rosids</taxon>
        <taxon>fabids</taxon>
        <taxon>Fabales</taxon>
        <taxon>Fabaceae</taxon>
        <taxon>Papilionoideae</taxon>
        <taxon>50 kb inversion clade</taxon>
        <taxon>NPAAA clade</taxon>
        <taxon>indigoferoid/millettioid clade</taxon>
        <taxon>Phaseoleae</taxon>
        <taxon>Psophocarpus</taxon>
    </lineage>
</organism>
<comment type="caution">
    <text evidence="1">The sequence shown here is derived from an EMBL/GenBank/DDBJ whole genome shotgun (WGS) entry which is preliminary data.</text>
</comment>
<gene>
    <name evidence="1" type="ORF">VNO78_25499</name>
</gene>
<keyword evidence="2" id="KW-1185">Reference proteome</keyword>
<accession>A0AAN9S7H9</accession>
<proteinExistence type="predicted"/>
<name>A0AAN9S7H9_PSOTE</name>